<evidence type="ECO:0000313" key="8">
    <source>
        <dbReference type="Proteomes" id="UP000035503"/>
    </source>
</evidence>
<dbReference type="AlphaFoldDB" id="A0A0G3I1L9"/>
<keyword evidence="3" id="KW-0547">Nucleotide-binding</keyword>
<keyword evidence="7" id="KW-0449">Lipoprotein</keyword>
<evidence type="ECO:0000256" key="3">
    <source>
        <dbReference type="ARBA" id="ARBA00022741"/>
    </source>
</evidence>
<dbReference type="SMART" id="SM00382">
    <property type="entry name" value="AAA"/>
    <property type="match status" value="1"/>
</dbReference>
<dbReference type="GO" id="GO:0016887">
    <property type="term" value="F:ATP hydrolysis activity"/>
    <property type="evidence" value="ECO:0007669"/>
    <property type="project" value="InterPro"/>
</dbReference>
<dbReference type="RefSeq" id="WP_047263857.1">
    <property type="nucleotide sequence ID" value="NZ_CP004021.1"/>
</dbReference>
<dbReference type="InterPro" id="IPR017871">
    <property type="entry name" value="ABC_transporter-like_CS"/>
</dbReference>
<dbReference type="Proteomes" id="UP000035503">
    <property type="component" value="Chromosome"/>
</dbReference>
<accession>A0A0G3I1L9</accession>
<dbReference type="PROSITE" id="PS50893">
    <property type="entry name" value="ABC_TRANSPORTER_2"/>
    <property type="match status" value="1"/>
</dbReference>
<dbReference type="OrthoDB" id="9787227at2"/>
<dbReference type="InterPro" id="IPR003593">
    <property type="entry name" value="AAA+_ATPase"/>
</dbReference>
<evidence type="ECO:0000259" key="6">
    <source>
        <dbReference type="PROSITE" id="PS50893"/>
    </source>
</evidence>
<keyword evidence="4 7" id="KW-0067">ATP-binding</keyword>
<protein>
    <submittedName>
        <fullName evidence="7">Lipoprotein-releasing system ATP-binding protein lolD</fullName>
    </submittedName>
</protein>
<dbReference type="InterPro" id="IPR027417">
    <property type="entry name" value="P-loop_NTPase"/>
</dbReference>
<evidence type="ECO:0000256" key="2">
    <source>
        <dbReference type="ARBA" id="ARBA00022448"/>
    </source>
</evidence>
<evidence type="ECO:0000256" key="1">
    <source>
        <dbReference type="ARBA" id="ARBA00005417"/>
    </source>
</evidence>
<dbReference type="EMBL" id="CP004021">
    <property type="protein sequence ID" value="AKK19771.1"/>
    <property type="molecule type" value="Genomic_DNA"/>
</dbReference>
<comment type="similarity">
    <text evidence="1">Belongs to the ABC transporter superfamily.</text>
</comment>
<dbReference type="GO" id="GO:0089705">
    <property type="term" value="P:protein localization to outer membrane"/>
    <property type="evidence" value="ECO:0007669"/>
    <property type="project" value="TreeGrafter"/>
</dbReference>
<dbReference type="InterPro" id="IPR015854">
    <property type="entry name" value="ABC_transpr_LolD-like"/>
</dbReference>
<dbReference type="PROSITE" id="PS00211">
    <property type="entry name" value="ABC_TRANSPORTER_1"/>
    <property type="match status" value="1"/>
</dbReference>
<dbReference type="PANTHER" id="PTHR24220">
    <property type="entry name" value="IMPORT ATP-BINDING PROTEIN"/>
    <property type="match status" value="1"/>
</dbReference>
<organism evidence="7 8">
    <name type="scientific">Candidatus Liberibacter africanus PTSAPSY</name>
    <dbReference type="NCBI Taxonomy" id="1277257"/>
    <lineage>
        <taxon>Bacteria</taxon>
        <taxon>Pseudomonadati</taxon>
        <taxon>Pseudomonadota</taxon>
        <taxon>Alphaproteobacteria</taxon>
        <taxon>Hyphomicrobiales</taxon>
        <taxon>Rhizobiaceae</taxon>
        <taxon>Liberibacter</taxon>
    </lineage>
</organism>
<dbReference type="SUPFAM" id="SSF52540">
    <property type="entry name" value="P-loop containing nucleoside triphosphate hydrolases"/>
    <property type="match status" value="1"/>
</dbReference>
<dbReference type="GO" id="GO:0044874">
    <property type="term" value="P:lipoprotein localization to outer membrane"/>
    <property type="evidence" value="ECO:0007669"/>
    <property type="project" value="TreeGrafter"/>
</dbReference>
<dbReference type="Gene3D" id="3.40.50.300">
    <property type="entry name" value="P-loop containing nucleotide triphosphate hydrolases"/>
    <property type="match status" value="1"/>
</dbReference>
<keyword evidence="8" id="KW-1185">Reference proteome</keyword>
<dbReference type="InterPro" id="IPR003439">
    <property type="entry name" value="ABC_transporter-like_ATP-bd"/>
</dbReference>
<dbReference type="GO" id="GO:0005886">
    <property type="term" value="C:plasma membrane"/>
    <property type="evidence" value="ECO:0007669"/>
    <property type="project" value="TreeGrafter"/>
</dbReference>
<dbReference type="GO" id="GO:0005524">
    <property type="term" value="F:ATP binding"/>
    <property type="evidence" value="ECO:0007669"/>
    <property type="project" value="UniProtKB-KW"/>
</dbReference>
<dbReference type="STRING" id="1277257.G293_00625"/>
<keyword evidence="5" id="KW-1278">Translocase</keyword>
<sequence length="228" mass="24928">MSGKEVLLLQNIKHSYNHIGESFPVLDNVCLSLKKGEIVALVSPSGTGKSTILHIAGLLEAPDQGDVIIDNQVCNKLSDNKKAFLRCSKIGFVYQAHRLLTDFSVVENIIFPQIIAGINYTVAHQRAMDLLSYMGIAQYACCRSSNISGGEQQRVAICRAIANNPSIILADEPTGNLDPKTAQQVFSVLKDLVVRFGLSALIATHNHDLACQMDRQITIKEGMIVDHK</sequence>
<keyword evidence="2" id="KW-0813">Transport</keyword>
<reference evidence="7 8" key="1">
    <citation type="journal article" date="2015" name="Genome Announc.">
        <title>Complete Genome Sequence of 'Candidatus Liberibacter africanus,' a Bacterium Associated with Citrus Huanglongbing.</title>
        <authorList>
            <person name="Lin H."/>
            <person name="Pietersen G."/>
            <person name="Han C."/>
            <person name="Read D.A."/>
            <person name="Lou B."/>
            <person name="Gupta G."/>
            <person name="Civerolo E.L."/>
        </authorList>
    </citation>
    <scope>NUCLEOTIDE SEQUENCE [LARGE SCALE GENOMIC DNA]</scope>
    <source>
        <strain evidence="7 8">PTSAPSY</strain>
    </source>
</reference>
<dbReference type="GO" id="GO:0022857">
    <property type="term" value="F:transmembrane transporter activity"/>
    <property type="evidence" value="ECO:0007669"/>
    <property type="project" value="TreeGrafter"/>
</dbReference>
<dbReference type="PATRIC" id="fig|1277257.4.peg.144"/>
<evidence type="ECO:0000256" key="5">
    <source>
        <dbReference type="ARBA" id="ARBA00022967"/>
    </source>
</evidence>
<dbReference type="KEGG" id="lau:G293_00625"/>
<evidence type="ECO:0000313" key="7">
    <source>
        <dbReference type="EMBL" id="AKK19771.1"/>
    </source>
</evidence>
<dbReference type="Pfam" id="PF00005">
    <property type="entry name" value="ABC_tran"/>
    <property type="match status" value="1"/>
</dbReference>
<evidence type="ECO:0000256" key="4">
    <source>
        <dbReference type="ARBA" id="ARBA00022840"/>
    </source>
</evidence>
<dbReference type="CDD" id="cd03255">
    <property type="entry name" value="ABC_MJ0796_LolCDE_FtsE"/>
    <property type="match status" value="1"/>
</dbReference>
<dbReference type="PANTHER" id="PTHR24220:SF689">
    <property type="entry name" value="LIPOPROTEIN-RELEASING SYSTEM ATP-BINDING PROTEIN LOLD"/>
    <property type="match status" value="1"/>
</dbReference>
<gene>
    <name evidence="7" type="ORF">G293_00625</name>
</gene>
<proteinExistence type="inferred from homology"/>
<feature type="domain" description="ABC transporter" evidence="6">
    <location>
        <begin position="7"/>
        <end position="228"/>
    </location>
</feature>
<dbReference type="InterPro" id="IPR017911">
    <property type="entry name" value="MacB-like_ATP-bd"/>
</dbReference>
<name>A0A0G3I1L9_LIBAF</name>